<dbReference type="CDD" id="cd06445">
    <property type="entry name" value="ATase"/>
    <property type="match status" value="1"/>
</dbReference>
<feature type="domain" description="Methylated-DNA-[protein]-cysteine S-methyltransferase DNA binding" evidence="7">
    <location>
        <begin position="5"/>
        <end position="83"/>
    </location>
</feature>
<dbReference type="InterPro" id="IPR001497">
    <property type="entry name" value="MethylDNA_cys_MeTrfase_AS"/>
</dbReference>
<dbReference type="STRING" id="1802158.A2827_03840"/>
<dbReference type="EMBL" id="MHOD01000010">
    <property type="protein sequence ID" value="OGZ58337.1"/>
    <property type="molecule type" value="Genomic_DNA"/>
</dbReference>
<evidence type="ECO:0000256" key="3">
    <source>
        <dbReference type="ARBA" id="ARBA00022679"/>
    </source>
</evidence>
<dbReference type="PANTHER" id="PTHR10815">
    <property type="entry name" value="METHYLATED-DNA--PROTEIN-CYSTEINE METHYLTRANSFERASE"/>
    <property type="match status" value="1"/>
</dbReference>
<protein>
    <recommendedName>
        <fullName evidence="7">Methylated-DNA-[protein]-cysteine S-methyltransferase DNA binding domain-containing protein</fullName>
    </recommendedName>
</protein>
<reference evidence="8 9" key="1">
    <citation type="journal article" date="2016" name="Nat. Commun.">
        <title>Thousands of microbial genomes shed light on interconnected biogeochemical processes in an aquifer system.</title>
        <authorList>
            <person name="Anantharaman K."/>
            <person name="Brown C.T."/>
            <person name="Hug L.A."/>
            <person name="Sharon I."/>
            <person name="Castelle C.J."/>
            <person name="Probst A.J."/>
            <person name="Thomas B.C."/>
            <person name="Singh A."/>
            <person name="Wilkins M.J."/>
            <person name="Karaoz U."/>
            <person name="Brodie E.L."/>
            <person name="Williams K.H."/>
            <person name="Hubbard S.S."/>
            <person name="Banfield J.F."/>
        </authorList>
    </citation>
    <scope>NUCLEOTIDE SEQUENCE [LARGE SCALE GENOMIC DNA]</scope>
</reference>
<evidence type="ECO:0000313" key="8">
    <source>
        <dbReference type="EMBL" id="OGZ58337.1"/>
    </source>
</evidence>
<dbReference type="GO" id="GO:0006281">
    <property type="term" value="P:DNA repair"/>
    <property type="evidence" value="ECO:0007669"/>
    <property type="project" value="UniProtKB-KW"/>
</dbReference>
<dbReference type="InterPro" id="IPR036388">
    <property type="entry name" value="WH-like_DNA-bd_sf"/>
</dbReference>
<dbReference type="GO" id="GO:0032259">
    <property type="term" value="P:methylation"/>
    <property type="evidence" value="ECO:0007669"/>
    <property type="project" value="UniProtKB-KW"/>
</dbReference>
<keyword evidence="5" id="KW-0234">DNA repair</keyword>
<evidence type="ECO:0000256" key="4">
    <source>
        <dbReference type="ARBA" id="ARBA00022763"/>
    </source>
</evidence>
<sequence length="87" mass="9741">MSVSFNEKVLNIVRDIPKGKLMTYGEVAVLAGRPKAYRAVGNILNKNYDKAIPCHRVIRKDGSAGGYNCGRERKLEILKKEGVYPDF</sequence>
<dbReference type="Gene3D" id="1.10.10.10">
    <property type="entry name" value="Winged helix-like DNA-binding domain superfamily/Winged helix DNA-binding domain"/>
    <property type="match status" value="1"/>
</dbReference>
<evidence type="ECO:0000313" key="9">
    <source>
        <dbReference type="Proteomes" id="UP000177932"/>
    </source>
</evidence>
<dbReference type="PANTHER" id="PTHR10815:SF13">
    <property type="entry name" value="METHYLATED-DNA--PROTEIN-CYSTEINE METHYLTRANSFERASE"/>
    <property type="match status" value="1"/>
</dbReference>
<name>A0A1G2H786_9BACT</name>
<gene>
    <name evidence="8" type="ORF">A2827_03840</name>
</gene>
<dbReference type="AlphaFoldDB" id="A0A1G2H786"/>
<dbReference type="Pfam" id="PF01035">
    <property type="entry name" value="DNA_binding_1"/>
    <property type="match status" value="1"/>
</dbReference>
<dbReference type="SUPFAM" id="SSF46767">
    <property type="entry name" value="Methylated DNA-protein cysteine methyltransferase, C-terminal domain"/>
    <property type="match status" value="1"/>
</dbReference>
<dbReference type="InterPro" id="IPR014048">
    <property type="entry name" value="MethylDNA_cys_MeTrfase_DNA-bd"/>
</dbReference>
<accession>A0A1G2H786</accession>
<keyword evidence="3" id="KW-0808">Transferase</keyword>
<evidence type="ECO:0000256" key="6">
    <source>
        <dbReference type="ARBA" id="ARBA00049348"/>
    </source>
</evidence>
<evidence type="ECO:0000256" key="1">
    <source>
        <dbReference type="ARBA" id="ARBA00001286"/>
    </source>
</evidence>
<comment type="caution">
    <text evidence="8">The sequence shown here is derived from an EMBL/GenBank/DDBJ whole genome shotgun (WGS) entry which is preliminary data.</text>
</comment>
<dbReference type="InterPro" id="IPR036217">
    <property type="entry name" value="MethylDNA_cys_MeTrfase_DNAb"/>
</dbReference>
<organism evidence="8 9">
    <name type="scientific">Candidatus Spechtbacteria bacterium RIFCSPHIGHO2_01_FULL_43_30</name>
    <dbReference type="NCBI Taxonomy" id="1802158"/>
    <lineage>
        <taxon>Bacteria</taxon>
        <taxon>Candidatus Spechtiibacteriota</taxon>
    </lineage>
</organism>
<evidence type="ECO:0000259" key="7">
    <source>
        <dbReference type="Pfam" id="PF01035"/>
    </source>
</evidence>
<dbReference type="GO" id="GO:0003908">
    <property type="term" value="F:methylated-DNA-[protein]-cysteine S-methyltransferase activity"/>
    <property type="evidence" value="ECO:0007669"/>
    <property type="project" value="UniProtKB-EC"/>
</dbReference>
<comment type="catalytic activity">
    <reaction evidence="1">
        <text>a 4-O-methyl-thymidine in DNA + L-cysteinyl-[protein] = a thymidine in DNA + S-methyl-L-cysteinyl-[protein]</text>
        <dbReference type="Rhea" id="RHEA:53428"/>
        <dbReference type="Rhea" id="RHEA-COMP:10131"/>
        <dbReference type="Rhea" id="RHEA-COMP:10132"/>
        <dbReference type="Rhea" id="RHEA-COMP:13555"/>
        <dbReference type="Rhea" id="RHEA-COMP:13556"/>
        <dbReference type="ChEBI" id="CHEBI:29950"/>
        <dbReference type="ChEBI" id="CHEBI:82612"/>
        <dbReference type="ChEBI" id="CHEBI:137386"/>
        <dbReference type="ChEBI" id="CHEBI:137387"/>
        <dbReference type="EC" id="2.1.1.63"/>
    </reaction>
</comment>
<dbReference type="Proteomes" id="UP000177932">
    <property type="component" value="Unassembled WGS sequence"/>
</dbReference>
<evidence type="ECO:0000256" key="2">
    <source>
        <dbReference type="ARBA" id="ARBA00022603"/>
    </source>
</evidence>
<dbReference type="NCBIfam" id="TIGR00589">
    <property type="entry name" value="ogt"/>
    <property type="match status" value="1"/>
</dbReference>
<keyword evidence="4" id="KW-0227">DNA damage</keyword>
<proteinExistence type="predicted"/>
<dbReference type="PROSITE" id="PS00374">
    <property type="entry name" value="MGMT"/>
    <property type="match status" value="1"/>
</dbReference>
<evidence type="ECO:0000256" key="5">
    <source>
        <dbReference type="ARBA" id="ARBA00023204"/>
    </source>
</evidence>
<comment type="catalytic activity">
    <reaction evidence="6">
        <text>a 6-O-methyl-2'-deoxyguanosine in DNA + L-cysteinyl-[protein] = S-methyl-L-cysteinyl-[protein] + a 2'-deoxyguanosine in DNA</text>
        <dbReference type="Rhea" id="RHEA:24000"/>
        <dbReference type="Rhea" id="RHEA-COMP:10131"/>
        <dbReference type="Rhea" id="RHEA-COMP:10132"/>
        <dbReference type="Rhea" id="RHEA-COMP:11367"/>
        <dbReference type="Rhea" id="RHEA-COMP:11368"/>
        <dbReference type="ChEBI" id="CHEBI:29950"/>
        <dbReference type="ChEBI" id="CHEBI:82612"/>
        <dbReference type="ChEBI" id="CHEBI:85445"/>
        <dbReference type="ChEBI" id="CHEBI:85448"/>
        <dbReference type="EC" id="2.1.1.63"/>
    </reaction>
</comment>
<keyword evidence="2" id="KW-0489">Methyltransferase</keyword>